<dbReference type="Proteomes" id="UP000652761">
    <property type="component" value="Unassembled WGS sequence"/>
</dbReference>
<accession>A0A843VCL7</accession>
<evidence type="ECO:0000313" key="1">
    <source>
        <dbReference type="EMBL" id="MQL89239.1"/>
    </source>
</evidence>
<comment type="caution">
    <text evidence="1">The sequence shown here is derived from an EMBL/GenBank/DDBJ whole genome shotgun (WGS) entry which is preliminary data.</text>
</comment>
<evidence type="ECO:0000313" key="2">
    <source>
        <dbReference type="Proteomes" id="UP000652761"/>
    </source>
</evidence>
<feature type="non-terminal residue" evidence="1">
    <location>
        <position position="1"/>
    </location>
</feature>
<proteinExistence type="predicted"/>
<gene>
    <name evidence="1" type="ORF">Taro_021812</name>
</gene>
<keyword evidence="2" id="KW-1185">Reference proteome</keyword>
<reference evidence="1" key="1">
    <citation type="submission" date="2017-07" db="EMBL/GenBank/DDBJ databases">
        <title>Taro Niue Genome Assembly and Annotation.</title>
        <authorList>
            <person name="Atibalentja N."/>
            <person name="Keating K."/>
            <person name="Fields C.J."/>
        </authorList>
    </citation>
    <scope>NUCLEOTIDE SEQUENCE</scope>
    <source>
        <strain evidence="1">Niue_2</strain>
        <tissue evidence="1">Leaf</tissue>
    </source>
</reference>
<protein>
    <submittedName>
        <fullName evidence="1">Uncharacterized protein</fullName>
    </submittedName>
</protein>
<name>A0A843VCL7_COLES</name>
<dbReference type="AlphaFoldDB" id="A0A843VCL7"/>
<organism evidence="1 2">
    <name type="scientific">Colocasia esculenta</name>
    <name type="common">Wild taro</name>
    <name type="synonym">Arum esculentum</name>
    <dbReference type="NCBI Taxonomy" id="4460"/>
    <lineage>
        <taxon>Eukaryota</taxon>
        <taxon>Viridiplantae</taxon>
        <taxon>Streptophyta</taxon>
        <taxon>Embryophyta</taxon>
        <taxon>Tracheophyta</taxon>
        <taxon>Spermatophyta</taxon>
        <taxon>Magnoliopsida</taxon>
        <taxon>Liliopsida</taxon>
        <taxon>Araceae</taxon>
        <taxon>Aroideae</taxon>
        <taxon>Colocasieae</taxon>
        <taxon>Colocasia</taxon>
    </lineage>
</organism>
<dbReference type="EMBL" id="NMUH01001130">
    <property type="protein sequence ID" value="MQL89239.1"/>
    <property type="molecule type" value="Genomic_DNA"/>
</dbReference>
<sequence length="183" mass="20253">MVASFLSNSCFATGCGFCVVTCWLRFSSVRCVEVELCSVKVECFWLTVLLPMRLRFSCEACSLGDPLLRAGEALLGQEELLRQFSGRFDALMVFLACSHREDVVWSGGNAERSPVFAFFVKTLPSRSGRDRSTCRVKACDYDVSGRRVLKATCGTVEVNVVFLDTVTPELSCVEVELCSVKVE</sequence>